<dbReference type="InterPro" id="IPR001911">
    <property type="entry name" value="Ribosomal_bS21"/>
</dbReference>
<dbReference type="EMBL" id="JAQQWK010000002">
    <property type="protein sequence ID" value="KAK8050983.1"/>
    <property type="molecule type" value="Genomic_DNA"/>
</dbReference>
<dbReference type="PANTHER" id="PTHR41237">
    <property type="entry name" value="37S RIBOSOMAL PROTEIN MRP21, MITOCHONDRIAL"/>
    <property type="match status" value="1"/>
</dbReference>
<protein>
    <recommendedName>
        <fullName evidence="7">Ribosomal protein S21</fullName>
    </recommendedName>
</protein>
<dbReference type="InterPro" id="IPR052837">
    <property type="entry name" value="Mitoribosomal_bS21"/>
</dbReference>
<keyword evidence="3" id="KW-0687">Ribonucleoprotein</keyword>
<evidence type="ECO:0000313" key="6">
    <source>
        <dbReference type="Proteomes" id="UP001444661"/>
    </source>
</evidence>
<reference evidence="5 6" key="1">
    <citation type="submission" date="2023-01" db="EMBL/GenBank/DDBJ databases">
        <title>Analysis of 21 Apiospora genomes using comparative genomics revels a genus with tremendous synthesis potential of carbohydrate active enzymes and secondary metabolites.</title>
        <authorList>
            <person name="Sorensen T."/>
        </authorList>
    </citation>
    <scope>NUCLEOTIDE SEQUENCE [LARGE SCALE GENOMIC DNA]</scope>
    <source>
        <strain evidence="5 6">CBS 33761</strain>
    </source>
</reference>
<comment type="caution">
    <text evidence="5">The sequence shown here is derived from an EMBL/GenBank/DDBJ whole genome shotgun (WGS) entry which is preliminary data.</text>
</comment>
<evidence type="ECO:0000256" key="4">
    <source>
        <dbReference type="SAM" id="MobiDB-lite"/>
    </source>
</evidence>
<comment type="similarity">
    <text evidence="1">Belongs to the bacterial ribosomal protein bS21 family.</text>
</comment>
<accession>A0ABR1TWH8</accession>
<proteinExistence type="inferred from homology"/>
<dbReference type="PANTHER" id="PTHR41237:SF1">
    <property type="entry name" value="SMALL RIBOSOMAL SUBUNIT PROTEIN BS21M"/>
    <property type="match status" value="1"/>
</dbReference>
<evidence type="ECO:0000256" key="1">
    <source>
        <dbReference type="ARBA" id="ARBA00006640"/>
    </source>
</evidence>
<dbReference type="Proteomes" id="UP001444661">
    <property type="component" value="Unassembled WGS sequence"/>
</dbReference>
<organism evidence="5 6">
    <name type="scientific">Apiospora rasikravindrae</name>
    <dbReference type="NCBI Taxonomy" id="990691"/>
    <lineage>
        <taxon>Eukaryota</taxon>
        <taxon>Fungi</taxon>
        <taxon>Dikarya</taxon>
        <taxon>Ascomycota</taxon>
        <taxon>Pezizomycotina</taxon>
        <taxon>Sordariomycetes</taxon>
        <taxon>Xylariomycetidae</taxon>
        <taxon>Amphisphaeriales</taxon>
        <taxon>Apiosporaceae</taxon>
        <taxon>Apiospora</taxon>
    </lineage>
</organism>
<evidence type="ECO:0000256" key="3">
    <source>
        <dbReference type="ARBA" id="ARBA00023274"/>
    </source>
</evidence>
<name>A0ABR1TWH8_9PEZI</name>
<feature type="region of interest" description="Disordered" evidence="4">
    <location>
        <begin position="48"/>
        <end position="106"/>
    </location>
</feature>
<evidence type="ECO:0008006" key="7">
    <source>
        <dbReference type="Google" id="ProtNLM"/>
    </source>
</evidence>
<feature type="region of interest" description="Disordered" evidence="4">
    <location>
        <begin position="1"/>
        <end position="28"/>
    </location>
</feature>
<feature type="compositionally biased region" description="Low complexity" evidence="4">
    <location>
        <begin position="69"/>
        <end position="90"/>
    </location>
</feature>
<gene>
    <name evidence="5" type="ORF">PG993_002368</name>
</gene>
<keyword evidence="6" id="KW-1185">Reference proteome</keyword>
<evidence type="ECO:0000256" key="2">
    <source>
        <dbReference type="ARBA" id="ARBA00022980"/>
    </source>
</evidence>
<sequence>MRSASSVRATSSTLRLTSSPARASHGNITSSLRALSINGCQMRTNRHYADWASPSRPSRPAEEEDIVKPTGPSSTSSSPADSSAPRPSISMFRNRNAGRTFDAPDPDFTVPGLGRYGLDSGIDATDFSTFKAGDFSKRGTLDEFAAMAAKKPVVRCVARTGRTQYVSKGADVGRAFKMLEMQCTSNRVRADFQKQRYHERNGLKRKRLASERWQRRFKGGFKATCKRVSELRRQGW</sequence>
<feature type="compositionally biased region" description="Low complexity" evidence="4">
    <location>
        <begin position="1"/>
        <end position="19"/>
    </location>
</feature>
<keyword evidence="2" id="KW-0689">Ribosomal protein</keyword>
<dbReference type="Pfam" id="PF01165">
    <property type="entry name" value="Ribosomal_S21"/>
    <property type="match status" value="1"/>
</dbReference>
<evidence type="ECO:0000313" key="5">
    <source>
        <dbReference type="EMBL" id="KAK8050983.1"/>
    </source>
</evidence>